<dbReference type="Pfam" id="PF16331">
    <property type="entry name" value="TolA_bind_tri"/>
    <property type="match status" value="1"/>
</dbReference>
<dbReference type="Proteomes" id="UP000192491">
    <property type="component" value="Unassembled WGS sequence"/>
</dbReference>
<keyword evidence="2" id="KW-0802">TPR repeat</keyword>
<feature type="signal peptide" evidence="1">
    <location>
        <begin position="1"/>
        <end position="26"/>
    </location>
</feature>
<dbReference type="AlphaFoldDB" id="A0A1Y1QWN6"/>
<dbReference type="GO" id="GO:0030288">
    <property type="term" value="C:outer membrane-bounded periplasmic space"/>
    <property type="evidence" value="ECO:0007669"/>
    <property type="project" value="UniProtKB-UniRule"/>
</dbReference>
<keyword evidence="1" id="KW-0175">Coiled coil</keyword>
<evidence type="ECO:0000256" key="3">
    <source>
        <dbReference type="SAM" id="MobiDB-lite"/>
    </source>
</evidence>
<feature type="region of interest" description="Disordered" evidence="3">
    <location>
        <begin position="139"/>
        <end position="182"/>
    </location>
</feature>
<dbReference type="GO" id="GO:0043093">
    <property type="term" value="P:FtsZ-dependent cytokinesis"/>
    <property type="evidence" value="ECO:0007669"/>
    <property type="project" value="UniProtKB-UniRule"/>
</dbReference>
<keyword evidence="1" id="KW-0574">Periplasm</keyword>
<dbReference type="SUPFAM" id="SSF48452">
    <property type="entry name" value="TPR-like"/>
    <property type="match status" value="1"/>
</dbReference>
<feature type="coiled-coil region" evidence="1">
    <location>
        <begin position="34"/>
        <end position="68"/>
    </location>
</feature>
<dbReference type="PROSITE" id="PS50005">
    <property type="entry name" value="TPR"/>
    <property type="match status" value="1"/>
</dbReference>
<dbReference type="GO" id="GO:0070206">
    <property type="term" value="P:protein trimerization"/>
    <property type="evidence" value="ECO:0007669"/>
    <property type="project" value="InterPro"/>
</dbReference>
<keyword evidence="1" id="KW-0132">Cell division</keyword>
<proteinExistence type="inferred from homology"/>
<accession>A0A1Y1QWN6</accession>
<dbReference type="InterPro" id="IPR011990">
    <property type="entry name" value="TPR-like_helical_dom_sf"/>
</dbReference>
<evidence type="ECO:0000256" key="2">
    <source>
        <dbReference type="PROSITE-ProRule" id="PRU00339"/>
    </source>
</evidence>
<dbReference type="InterPro" id="IPR032519">
    <property type="entry name" value="YbgF_tri"/>
</dbReference>
<evidence type="ECO:0000259" key="4">
    <source>
        <dbReference type="Pfam" id="PF16331"/>
    </source>
</evidence>
<keyword evidence="1" id="KW-0732">Signal</keyword>
<feature type="region of interest" description="Disordered" evidence="3">
    <location>
        <begin position="82"/>
        <end position="109"/>
    </location>
</feature>
<dbReference type="Pfam" id="PF13174">
    <property type="entry name" value="TPR_6"/>
    <property type="match status" value="1"/>
</dbReference>
<feature type="domain" description="YbgF trimerisation" evidence="4">
    <location>
        <begin position="32"/>
        <end position="88"/>
    </location>
</feature>
<evidence type="ECO:0000313" key="6">
    <source>
        <dbReference type="Proteomes" id="UP000192491"/>
    </source>
</evidence>
<dbReference type="Pfam" id="PF13432">
    <property type="entry name" value="TPR_16"/>
    <property type="match status" value="1"/>
</dbReference>
<dbReference type="InterPro" id="IPR019734">
    <property type="entry name" value="TPR_rpt"/>
</dbReference>
<dbReference type="InterPro" id="IPR034706">
    <property type="entry name" value="CpoB"/>
</dbReference>
<organism evidence="5 6">
    <name type="scientific">Thiothrix lacustris</name>
    <dbReference type="NCBI Taxonomy" id="525917"/>
    <lineage>
        <taxon>Bacteria</taxon>
        <taxon>Pseudomonadati</taxon>
        <taxon>Pseudomonadota</taxon>
        <taxon>Gammaproteobacteria</taxon>
        <taxon>Thiotrichales</taxon>
        <taxon>Thiotrichaceae</taxon>
        <taxon>Thiothrix</taxon>
    </lineage>
</organism>
<dbReference type="HAMAP" id="MF_02066">
    <property type="entry name" value="CpoB"/>
    <property type="match status" value="1"/>
</dbReference>
<sequence length="310" mass="34403" precursor="true">MMQTQPNRSVLGALVATLLAVTPVGAAPLSDDAALQLLQRVNELEQELRTLRGDNETLRNELEIVQKSQRDTFQKVDERLEKLQDASPDNADKTDKAEPAPDKLLDNADVNALKAKETVTDAADTADKATKTDLNGFYSYGTEKSDDKNPQAGLSKTTDSKVDSASKAPNTSTVADNVPAPEQEERSVYDNAFKTLLQDPKEAVPEFRAFLKDYPKSPLASSAQYWVGEALYAEKDFKGAIEEFLVVLKEHKSSDKAPDAALKLGYSFYELKDWEKARKTLQDVISFFPDNAETRKLAQERLDQMKTEGH</sequence>
<dbReference type="InterPro" id="IPR014162">
    <property type="entry name" value="CpoB_C"/>
</dbReference>
<dbReference type="EMBL" id="MTEJ01000013">
    <property type="protein sequence ID" value="OQX15531.1"/>
    <property type="molecule type" value="Genomic_DNA"/>
</dbReference>
<name>A0A1Y1QWN6_9GAMM</name>
<dbReference type="Gene3D" id="1.25.40.10">
    <property type="entry name" value="Tetratricopeptide repeat domain"/>
    <property type="match status" value="1"/>
</dbReference>
<comment type="subcellular location">
    <subcellularLocation>
        <location evidence="1">Periplasm</location>
    </subcellularLocation>
</comment>
<dbReference type="Gene3D" id="1.20.5.110">
    <property type="match status" value="1"/>
</dbReference>
<feature type="repeat" description="TPR" evidence="2">
    <location>
        <begin position="258"/>
        <end position="291"/>
    </location>
</feature>
<keyword evidence="1" id="KW-0131">Cell cycle</keyword>
<comment type="similarity">
    <text evidence="1">Belongs to the CpoB family.</text>
</comment>
<dbReference type="NCBIfam" id="TIGR02795">
    <property type="entry name" value="tol_pal_ybgF"/>
    <property type="match status" value="1"/>
</dbReference>
<gene>
    <name evidence="1" type="primary">cpoB</name>
    <name evidence="5" type="ORF">BWK73_06645</name>
</gene>
<comment type="function">
    <text evidence="1">Mediates coordination of peptidoglycan synthesis and outer membrane constriction during cell division.</text>
</comment>
<feature type="chain" id="PRO_5013405320" description="Cell division coordinator CpoB" evidence="1">
    <location>
        <begin position="27"/>
        <end position="310"/>
    </location>
</feature>
<comment type="caution">
    <text evidence="5">The sequence shown here is derived from an EMBL/GenBank/DDBJ whole genome shotgun (WGS) entry which is preliminary data.</text>
</comment>
<evidence type="ECO:0000313" key="5">
    <source>
        <dbReference type="EMBL" id="OQX15531.1"/>
    </source>
</evidence>
<feature type="compositionally biased region" description="Basic and acidic residues" evidence="3">
    <location>
        <begin position="82"/>
        <end position="106"/>
    </location>
</feature>
<protein>
    <recommendedName>
        <fullName evidence="1">Cell division coordinator CpoB</fullName>
    </recommendedName>
</protein>
<reference evidence="5 6" key="1">
    <citation type="submission" date="2017-01" db="EMBL/GenBank/DDBJ databases">
        <title>Novel large sulfur bacteria in the metagenomes of groundwater-fed chemosynthetic microbial mats in the Lake Huron basin.</title>
        <authorList>
            <person name="Sharrar A.M."/>
            <person name="Flood B.E."/>
            <person name="Bailey J.V."/>
            <person name="Jones D.S."/>
            <person name="Biddanda B."/>
            <person name="Ruberg S.A."/>
            <person name="Marcus D.N."/>
            <person name="Dick G.J."/>
        </authorList>
    </citation>
    <scope>NUCLEOTIDE SEQUENCE [LARGE SCALE GENOMIC DNA]</scope>
    <source>
        <strain evidence="5">A8</strain>
    </source>
</reference>
<evidence type="ECO:0000256" key="1">
    <source>
        <dbReference type="HAMAP-Rule" id="MF_02066"/>
    </source>
</evidence>